<dbReference type="InterPro" id="IPR013201">
    <property type="entry name" value="Prot_inhib_I29"/>
</dbReference>
<evidence type="ECO:0000256" key="8">
    <source>
        <dbReference type="ARBA" id="ARBA00023180"/>
    </source>
</evidence>
<keyword evidence="15" id="KW-1185">Reference proteome</keyword>
<dbReference type="SMR" id="A0A444Y5S5"/>
<keyword evidence="3" id="KW-0645">Protease</keyword>
<evidence type="ECO:0000259" key="13">
    <source>
        <dbReference type="SMART" id="SM00848"/>
    </source>
</evidence>
<dbReference type="STRING" id="3818.A0A444Y5S5"/>
<evidence type="ECO:0000256" key="10">
    <source>
        <dbReference type="ARBA" id="ARBA00080531"/>
    </source>
</evidence>
<evidence type="ECO:0000256" key="7">
    <source>
        <dbReference type="ARBA" id="ARBA00023157"/>
    </source>
</evidence>
<evidence type="ECO:0000313" key="15">
    <source>
        <dbReference type="Proteomes" id="UP000289738"/>
    </source>
</evidence>
<dbReference type="InterPro" id="IPR000668">
    <property type="entry name" value="Peptidase_C1A_C"/>
</dbReference>
<organism evidence="14 15">
    <name type="scientific">Arachis hypogaea</name>
    <name type="common">Peanut</name>
    <dbReference type="NCBI Taxonomy" id="3818"/>
    <lineage>
        <taxon>Eukaryota</taxon>
        <taxon>Viridiplantae</taxon>
        <taxon>Streptophyta</taxon>
        <taxon>Embryophyta</taxon>
        <taxon>Tracheophyta</taxon>
        <taxon>Spermatophyta</taxon>
        <taxon>Magnoliopsida</taxon>
        <taxon>eudicotyledons</taxon>
        <taxon>Gunneridae</taxon>
        <taxon>Pentapetalae</taxon>
        <taxon>rosids</taxon>
        <taxon>fabids</taxon>
        <taxon>Fabales</taxon>
        <taxon>Fabaceae</taxon>
        <taxon>Papilionoideae</taxon>
        <taxon>50 kb inversion clade</taxon>
        <taxon>dalbergioids sensu lato</taxon>
        <taxon>Dalbergieae</taxon>
        <taxon>Pterocarpus clade</taxon>
        <taxon>Arachis</taxon>
    </lineage>
</organism>
<dbReference type="GO" id="GO:0006508">
    <property type="term" value="P:proteolysis"/>
    <property type="evidence" value="ECO:0007669"/>
    <property type="project" value="UniProtKB-KW"/>
</dbReference>
<sequence length="347" mass="37916">MAFPGQKQCSLAILLSLIILAVGISQVWSRKLMNDDEASMQERYEEWIIKHGKVYNNDEEKQKRFLIFKNNVEYIESFNAGGDKSYKLGINHLTDITVEELKASLNGFKRPQRGSTPPTPFKYANVESVPPSIDWRNKGAVTSVKNQGFCGSCWAFSAVAAVEGIHAITTGQLVSLSEQQVVSCDIHGRDEGCNGGYMEGAFQYIWKNGGINSDANYPYNATDATCNATAEAFDVAQIKGYEMVPANNESEVVKALAHQPLAVAIQASSLHFQFYSGGIFDETCGYELDHGVTAVGYGTNETGTDYWIVKNSWGTEWGEGGYIRMKRGIGAGLGLCGIAMDASYPTA</sequence>
<evidence type="ECO:0000256" key="1">
    <source>
        <dbReference type="ARBA" id="ARBA00004319"/>
    </source>
</evidence>
<feature type="domain" description="Peptidase C1A papain C-terminal" evidence="12">
    <location>
        <begin position="129"/>
        <end position="346"/>
    </location>
</feature>
<gene>
    <name evidence="14" type="ORF">Ahy_B08g093311</name>
</gene>
<evidence type="ECO:0000256" key="4">
    <source>
        <dbReference type="ARBA" id="ARBA00022729"/>
    </source>
</evidence>
<dbReference type="InterPro" id="IPR013128">
    <property type="entry name" value="Peptidase_C1A"/>
</dbReference>
<evidence type="ECO:0000256" key="6">
    <source>
        <dbReference type="ARBA" id="ARBA00022807"/>
    </source>
</evidence>
<dbReference type="GO" id="GO:0005788">
    <property type="term" value="C:endoplasmic reticulum lumen"/>
    <property type="evidence" value="ECO:0007669"/>
    <property type="project" value="UniProtKB-SubCell"/>
</dbReference>
<feature type="domain" description="Cathepsin propeptide inhibitor" evidence="13">
    <location>
        <begin position="44"/>
        <end position="101"/>
    </location>
</feature>
<dbReference type="Proteomes" id="UP000289738">
    <property type="component" value="Chromosome B08"/>
</dbReference>
<keyword evidence="7" id="KW-1015">Disulfide bond</keyword>
<dbReference type="AlphaFoldDB" id="A0A444Y5S5"/>
<keyword evidence="8" id="KW-0325">Glycoprotein</keyword>
<dbReference type="SMART" id="SM00848">
    <property type="entry name" value="Inhibitor_I29"/>
    <property type="match status" value="1"/>
</dbReference>
<dbReference type="InterPro" id="IPR038765">
    <property type="entry name" value="Papain-like_cys_pep_sf"/>
</dbReference>
<protein>
    <recommendedName>
        <fullName evidence="9">Vignain</fullName>
    </recommendedName>
    <alternativeName>
        <fullName evidence="10">Bean endopeptidase</fullName>
    </alternativeName>
</protein>
<dbReference type="GO" id="GO:0008234">
    <property type="term" value="F:cysteine-type peptidase activity"/>
    <property type="evidence" value="ECO:0007669"/>
    <property type="project" value="UniProtKB-KW"/>
</dbReference>
<keyword evidence="5" id="KW-0378">Hydrolase</keyword>
<dbReference type="FunFam" id="3.90.70.10:FF:000023">
    <property type="entry name" value="Senescence-specific cysteine protease SAG39"/>
    <property type="match status" value="1"/>
</dbReference>
<dbReference type="PROSITE" id="PS00640">
    <property type="entry name" value="THIOL_PROTEASE_ASN"/>
    <property type="match status" value="1"/>
</dbReference>
<proteinExistence type="inferred from homology"/>
<dbReference type="Gramene" id="arahy.Tifrunner.gnm2.ann2.Ah18g126200.1">
    <property type="protein sequence ID" value="arahy.Tifrunner.gnm2.ann2.Ah18g126200.1-CDS"/>
    <property type="gene ID" value="arahy.Tifrunner.gnm2.ann2.Ah18g126200"/>
</dbReference>
<accession>A0A444Y5S5</accession>
<comment type="caution">
    <text evidence="14">The sequence shown here is derived from an EMBL/GenBank/DDBJ whole genome shotgun (WGS) entry which is preliminary data.</text>
</comment>
<dbReference type="InterPro" id="IPR025660">
    <property type="entry name" value="Pept_his_AS"/>
</dbReference>
<dbReference type="SMART" id="SM00645">
    <property type="entry name" value="Pept_C1"/>
    <property type="match status" value="1"/>
</dbReference>
<dbReference type="InterPro" id="IPR025661">
    <property type="entry name" value="Pept_asp_AS"/>
</dbReference>
<dbReference type="OrthoDB" id="1433425at2759"/>
<evidence type="ECO:0000256" key="9">
    <source>
        <dbReference type="ARBA" id="ARBA00069575"/>
    </source>
</evidence>
<dbReference type="PROSITE" id="PS00139">
    <property type="entry name" value="THIOL_PROTEASE_CYS"/>
    <property type="match status" value="1"/>
</dbReference>
<dbReference type="PANTHER" id="PTHR12411">
    <property type="entry name" value="CYSTEINE PROTEASE FAMILY C1-RELATED"/>
    <property type="match status" value="1"/>
</dbReference>
<evidence type="ECO:0000256" key="11">
    <source>
        <dbReference type="SAM" id="SignalP"/>
    </source>
</evidence>
<feature type="signal peptide" evidence="11">
    <location>
        <begin position="1"/>
        <end position="29"/>
    </location>
</feature>
<keyword evidence="6" id="KW-0788">Thiol protease</keyword>
<name>A0A444Y5S5_ARAHY</name>
<dbReference type="Gene3D" id="3.90.70.10">
    <property type="entry name" value="Cysteine proteinases"/>
    <property type="match status" value="1"/>
</dbReference>
<evidence type="ECO:0000313" key="14">
    <source>
        <dbReference type="EMBL" id="RYQ97278.1"/>
    </source>
</evidence>
<dbReference type="EMBL" id="SDMP01000018">
    <property type="protein sequence ID" value="RYQ97278.1"/>
    <property type="molecule type" value="Genomic_DNA"/>
</dbReference>
<evidence type="ECO:0000256" key="2">
    <source>
        <dbReference type="ARBA" id="ARBA00008455"/>
    </source>
</evidence>
<dbReference type="CDD" id="cd02248">
    <property type="entry name" value="Peptidase_C1A"/>
    <property type="match status" value="1"/>
</dbReference>
<reference evidence="14 15" key="1">
    <citation type="submission" date="2019-01" db="EMBL/GenBank/DDBJ databases">
        <title>Sequencing of cultivated peanut Arachis hypogaea provides insights into genome evolution and oil improvement.</title>
        <authorList>
            <person name="Chen X."/>
        </authorList>
    </citation>
    <scope>NUCLEOTIDE SEQUENCE [LARGE SCALE GENOMIC DNA]</scope>
    <source>
        <strain evidence="15">cv. Fuhuasheng</strain>
        <tissue evidence="14">Leaves</tissue>
    </source>
</reference>
<dbReference type="Pfam" id="PF00112">
    <property type="entry name" value="Peptidase_C1"/>
    <property type="match status" value="1"/>
</dbReference>
<dbReference type="InterPro" id="IPR000169">
    <property type="entry name" value="Pept_cys_AS"/>
</dbReference>
<dbReference type="Pfam" id="PF08246">
    <property type="entry name" value="Inhibitor_I29"/>
    <property type="match status" value="1"/>
</dbReference>
<dbReference type="SUPFAM" id="SSF54001">
    <property type="entry name" value="Cysteine proteinases"/>
    <property type="match status" value="1"/>
</dbReference>
<dbReference type="InterPro" id="IPR039417">
    <property type="entry name" value="Peptidase_C1A_papain-like"/>
</dbReference>
<comment type="similarity">
    <text evidence="2">Belongs to the peptidase C1 family.</text>
</comment>
<evidence type="ECO:0000259" key="12">
    <source>
        <dbReference type="SMART" id="SM00645"/>
    </source>
</evidence>
<comment type="subcellular location">
    <subcellularLocation>
        <location evidence="1">Endoplasmic reticulum lumen</location>
    </subcellularLocation>
</comment>
<evidence type="ECO:0000256" key="5">
    <source>
        <dbReference type="ARBA" id="ARBA00022801"/>
    </source>
</evidence>
<evidence type="ECO:0000256" key="3">
    <source>
        <dbReference type="ARBA" id="ARBA00022670"/>
    </source>
</evidence>
<keyword evidence="4 11" id="KW-0732">Signal</keyword>
<dbReference type="PRINTS" id="PR00705">
    <property type="entry name" value="PAPAIN"/>
</dbReference>
<feature type="chain" id="PRO_5019543998" description="Vignain" evidence="11">
    <location>
        <begin position="30"/>
        <end position="347"/>
    </location>
</feature>
<dbReference type="PROSITE" id="PS00639">
    <property type="entry name" value="THIOL_PROTEASE_HIS"/>
    <property type="match status" value="1"/>
</dbReference>